<dbReference type="Proteomes" id="UP001189624">
    <property type="component" value="Chromosome 4"/>
</dbReference>
<keyword evidence="2" id="KW-1185">Reference proteome</keyword>
<dbReference type="Gramene" id="rna-AYBTSS11_LOCUS13773">
    <property type="protein sequence ID" value="CAJ1949537.1"/>
    <property type="gene ID" value="gene-AYBTSS11_LOCUS13773"/>
</dbReference>
<name>A0AA86SGX4_9FABA</name>
<proteinExistence type="predicted"/>
<dbReference type="EMBL" id="OY731401">
    <property type="protein sequence ID" value="CAJ1949537.1"/>
    <property type="molecule type" value="Genomic_DNA"/>
</dbReference>
<dbReference type="AlphaFoldDB" id="A0AA86SGX4"/>
<accession>A0AA86SGX4</accession>
<gene>
    <name evidence="1" type="ORF">AYBTSS11_LOCUS13773</name>
</gene>
<reference evidence="1" key="1">
    <citation type="submission" date="2023-10" db="EMBL/GenBank/DDBJ databases">
        <authorList>
            <person name="Domelevo Entfellner J.-B."/>
        </authorList>
    </citation>
    <scope>NUCLEOTIDE SEQUENCE</scope>
</reference>
<evidence type="ECO:0000313" key="2">
    <source>
        <dbReference type="Proteomes" id="UP001189624"/>
    </source>
</evidence>
<protein>
    <submittedName>
        <fullName evidence="1">Uncharacterized protein</fullName>
    </submittedName>
</protein>
<evidence type="ECO:0000313" key="1">
    <source>
        <dbReference type="EMBL" id="CAJ1949537.1"/>
    </source>
</evidence>
<organism evidence="1 2">
    <name type="scientific">Sphenostylis stenocarpa</name>
    <dbReference type="NCBI Taxonomy" id="92480"/>
    <lineage>
        <taxon>Eukaryota</taxon>
        <taxon>Viridiplantae</taxon>
        <taxon>Streptophyta</taxon>
        <taxon>Embryophyta</taxon>
        <taxon>Tracheophyta</taxon>
        <taxon>Spermatophyta</taxon>
        <taxon>Magnoliopsida</taxon>
        <taxon>eudicotyledons</taxon>
        <taxon>Gunneridae</taxon>
        <taxon>Pentapetalae</taxon>
        <taxon>rosids</taxon>
        <taxon>fabids</taxon>
        <taxon>Fabales</taxon>
        <taxon>Fabaceae</taxon>
        <taxon>Papilionoideae</taxon>
        <taxon>50 kb inversion clade</taxon>
        <taxon>NPAAA clade</taxon>
        <taxon>indigoferoid/millettioid clade</taxon>
        <taxon>Phaseoleae</taxon>
        <taxon>Sphenostylis</taxon>
    </lineage>
</organism>
<sequence length="172" mass="19687">MYVKNSLAKRRRVTFLKRVPPQLHPNHPPILETSPSPFHASLNHAPRFALAKSNTLPRNHVPLPRVVSSPSGTTLLRASRFKRCKTRDSRSLTLRHVSLLPSPHRSPRGTLRTFYKHILFLRSSITKDLAVHPSLTLPLRVANRHPRLLRFCHVSLRSSLIKLINSPFFLSQ</sequence>